<feature type="signal peptide" evidence="1">
    <location>
        <begin position="1"/>
        <end position="22"/>
    </location>
</feature>
<evidence type="ECO:0000259" key="2">
    <source>
        <dbReference type="Pfam" id="PF00144"/>
    </source>
</evidence>
<feature type="domain" description="Beta-lactamase-related" evidence="2">
    <location>
        <begin position="126"/>
        <end position="412"/>
    </location>
</feature>
<dbReference type="STRING" id="1527607.SAMN05428957_101366"/>
<name>A0A1G9PG97_9BURK</name>
<dbReference type="InterPro" id="IPR012338">
    <property type="entry name" value="Beta-lactam/transpept-like"/>
</dbReference>
<feature type="chain" id="PRO_5011758956" description="Beta-lactamase-related domain-containing protein" evidence="1">
    <location>
        <begin position="23"/>
        <end position="453"/>
    </location>
</feature>
<dbReference type="RefSeq" id="WP_091565957.1">
    <property type="nucleotide sequence ID" value="NZ_FNHP01000001.1"/>
</dbReference>
<sequence length="453" mass="49313">MKHLRAPALALALAAATGAAQAQRPAPLSAADSDTRTLRWMQGFPPAADKTIRFTDPDYFAFPKLRWTVCHFRELMPTAAVGRGQGASSTLAQAHDATLDQVRFRPLNGEAEMTWDQAFDANYTDGVLVLHHGRVVYERYAGCLGPDTLHGAMSVTKSLTGLLGEMLVAEGTLDENARVGTLIPELQASAFGDATVRQVMDMTTALDYSEDYADPNAEVWTYAKAGSPLPPPPGYTGPRSYFEYLQTVKKKGTHGEAFGYKTVNADTLGWLIARASGRSVAQLLSERIWSQLGADREAFYTVDSIGTPFAGGGFNATLRDMARLGQLMLQDGRWQGRQLVPAAAIERIRHGGSQATFARANYPLLKGWSYGGMWWISNDDHGAYAARGVHGQTIWLDPKADMVIARFASNPVAANAASDPTSLPAYRAVAEHLMAQDRRQDGAPRRGVDPRRR</sequence>
<dbReference type="Gene3D" id="3.40.710.10">
    <property type="entry name" value="DD-peptidase/beta-lactamase superfamily"/>
    <property type="match status" value="1"/>
</dbReference>
<proteinExistence type="predicted"/>
<dbReference type="OrthoDB" id="9814204at2"/>
<dbReference type="PANTHER" id="PTHR43283:SF7">
    <property type="entry name" value="BETA-LACTAMASE-RELATED DOMAIN-CONTAINING PROTEIN"/>
    <property type="match status" value="1"/>
</dbReference>
<evidence type="ECO:0000256" key="1">
    <source>
        <dbReference type="SAM" id="SignalP"/>
    </source>
</evidence>
<dbReference type="SUPFAM" id="SSF56601">
    <property type="entry name" value="beta-lactamase/transpeptidase-like"/>
    <property type="match status" value="1"/>
</dbReference>
<accession>A0A1G9PG97</accession>
<evidence type="ECO:0000313" key="3">
    <source>
        <dbReference type="EMBL" id="SDL97237.1"/>
    </source>
</evidence>
<dbReference type="Pfam" id="PF00144">
    <property type="entry name" value="Beta-lactamase"/>
    <property type="match status" value="1"/>
</dbReference>
<organism evidence="3 4">
    <name type="scientific">Oryzisolibacter propanilivorax</name>
    <dbReference type="NCBI Taxonomy" id="1527607"/>
    <lineage>
        <taxon>Bacteria</taxon>
        <taxon>Pseudomonadati</taxon>
        <taxon>Pseudomonadota</taxon>
        <taxon>Betaproteobacteria</taxon>
        <taxon>Burkholderiales</taxon>
        <taxon>Comamonadaceae</taxon>
        <taxon>Oryzisolibacter</taxon>
    </lineage>
</organism>
<reference evidence="4" key="1">
    <citation type="submission" date="2016-10" db="EMBL/GenBank/DDBJ databases">
        <authorList>
            <person name="Varghese N."/>
            <person name="Submissions S."/>
        </authorList>
    </citation>
    <scope>NUCLEOTIDE SEQUENCE [LARGE SCALE GENOMIC DNA]</scope>
    <source>
        <strain evidence="4">EPL6</strain>
    </source>
</reference>
<dbReference type="EMBL" id="FNHP01000001">
    <property type="protein sequence ID" value="SDL97237.1"/>
    <property type="molecule type" value="Genomic_DNA"/>
</dbReference>
<dbReference type="AlphaFoldDB" id="A0A1G9PG97"/>
<dbReference type="Proteomes" id="UP000198552">
    <property type="component" value="Unassembled WGS sequence"/>
</dbReference>
<dbReference type="InterPro" id="IPR001466">
    <property type="entry name" value="Beta-lactam-related"/>
</dbReference>
<evidence type="ECO:0000313" key="4">
    <source>
        <dbReference type="Proteomes" id="UP000198552"/>
    </source>
</evidence>
<protein>
    <recommendedName>
        <fullName evidence="2">Beta-lactamase-related domain-containing protein</fullName>
    </recommendedName>
</protein>
<gene>
    <name evidence="3" type="ORF">SAMN05428957_101366</name>
</gene>
<dbReference type="PANTHER" id="PTHR43283">
    <property type="entry name" value="BETA-LACTAMASE-RELATED"/>
    <property type="match status" value="1"/>
</dbReference>
<keyword evidence="1" id="KW-0732">Signal</keyword>
<dbReference type="InterPro" id="IPR050789">
    <property type="entry name" value="Diverse_Enzym_Activities"/>
</dbReference>
<keyword evidence="4" id="KW-1185">Reference proteome</keyword>